<evidence type="ECO:0000256" key="1">
    <source>
        <dbReference type="SAM" id="Phobius"/>
    </source>
</evidence>
<dbReference type="Pfam" id="PF17784">
    <property type="entry name" value="Sulfotransfer_4"/>
    <property type="match status" value="1"/>
</dbReference>
<keyword evidence="1" id="KW-1133">Transmembrane helix</keyword>
<accession>A0ABR1RSN8</accession>
<gene>
    <name evidence="2" type="ORF">PG991_007160</name>
</gene>
<dbReference type="InterPro" id="IPR027417">
    <property type="entry name" value="P-loop_NTPase"/>
</dbReference>
<proteinExistence type="predicted"/>
<sequence>MSRTALDRLPEPSPLRPMRVVGLGASRTGTLGVFLALKILGYRPFHISELLPHGVRQMQALEEAMVASSTSNPFTRAELDKLFGDYDPRQDANDRKCLIESPCYLGESGIQTYVDDPNVKFILTQRSPASFAKSLSGSLGCYYAKLHEWPLTAARLCDGFVWELERMFRLMTFRWSHGLHPSDPGFRPALEQSYVEYMKTVHSLVPSERVLVLDLDKGFGWEEICDFLEVEVPEEPYPRSNSMAEFHVAAEMVLAPAVRKTMMLLATSAAAVVGIGAWYLQRMRR</sequence>
<dbReference type="PANTHER" id="PTHR36978:SF4">
    <property type="entry name" value="P-LOOP CONTAINING NUCLEOSIDE TRIPHOSPHATE HYDROLASE PROTEIN"/>
    <property type="match status" value="1"/>
</dbReference>
<evidence type="ECO:0000313" key="2">
    <source>
        <dbReference type="EMBL" id="KAK8017970.1"/>
    </source>
</evidence>
<name>A0ABR1RSN8_9PEZI</name>
<evidence type="ECO:0000313" key="3">
    <source>
        <dbReference type="Proteomes" id="UP001396898"/>
    </source>
</evidence>
<protein>
    <recommendedName>
        <fullName evidence="4">P-loop containing nucleoside triphosphate hydrolase protein</fullName>
    </recommendedName>
</protein>
<dbReference type="SUPFAM" id="SSF52540">
    <property type="entry name" value="P-loop containing nucleoside triphosphate hydrolases"/>
    <property type="match status" value="1"/>
</dbReference>
<keyword evidence="1" id="KW-0472">Membrane</keyword>
<comment type="caution">
    <text evidence="2">The sequence shown here is derived from an EMBL/GenBank/DDBJ whole genome shotgun (WGS) entry which is preliminary data.</text>
</comment>
<dbReference type="Proteomes" id="UP001396898">
    <property type="component" value="Unassembled WGS sequence"/>
</dbReference>
<dbReference type="Gene3D" id="3.40.50.300">
    <property type="entry name" value="P-loop containing nucleotide triphosphate hydrolases"/>
    <property type="match status" value="1"/>
</dbReference>
<dbReference type="InterPro" id="IPR040632">
    <property type="entry name" value="Sulfotransfer_4"/>
</dbReference>
<dbReference type="EMBL" id="JAQQWI010000010">
    <property type="protein sequence ID" value="KAK8017970.1"/>
    <property type="molecule type" value="Genomic_DNA"/>
</dbReference>
<organism evidence="2 3">
    <name type="scientific">Apiospora marii</name>
    <dbReference type="NCBI Taxonomy" id="335849"/>
    <lineage>
        <taxon>Eukaryota</taxon>
        <taxon>Fungi</taxon>
        <taxon>Dikarya</taxon>
        <taxon>Ascomycota</taxon>
        <taxon>Pezizomycotina</taxon>
        <taxon>Sordariomycetes</taxon>
        <taxon>Xylariomycetidae</taxon>
        <taxon>Amphisphaeriales</taxon>
        <taxon>Apiosporaceae</taxon>
        <taxon>Apiospora</taxon>
    </lineage>
</organism>
<reference evidence="2 3" key="1">
    <citation type="submission" date="2023-01" db="EMBL/GenBank/DDBJ databases">
        <title>Analysis of 21 Apiospora genomes using comparative genomics revels a genus with tremendous synthesis potential of carbohydrate active enzymes and secondary metabolites.</title>
        <authorList>
            <person name="Sorensen T."/>
        </authorList>
    </citation>
    <scope>NUCLEOTIDE SEQUENCE [LARGE SCALE GENOMIC DNA]</scope>
    <source>
        <strain evidence="2 3">CBS 20057</strain>
    </source>
</reference>
<feature type="transmembrane region" description="Helical" evidence="1">
    <location>
        <begin position="262"/>
        <end position="280"/>
    </location>
</feature>
<evidence type="ECO:0008006" key="4">
    <source>
        <dbReference type="Google" id="ProtNLM"/>
    </source>
</evidence>
<keyword evidence="1" id="KW-0812">Transmembrane</keyword>
<dbReference type="PANTHER" id="PTHR36978">
    <property type="entry name" value="P-LOOP CONTAINING NUCLEOTIDE TRIPHOSPHATE HYDROLASE"/>
    <property type="match status" value="1"/>
</dbReference>
<keyword evidence="3" id="KW-1185">Reference proteome</keyword>